<dbReference type="InterPro" id="IPR005117">
    <property type="entry name" value="NiRdtase/SiRdtase_haem-b_fer"/>
</dbReference>
<accession>D2RFY6</accession>
<dbReference type="Pfam" id="PF03460">
    <property type="entry name" value="NIR_SIR_ferr"/>
    <property type="match status" value="1"/>
</dbReference>
<keyword evidence="6" id="KW-1185">Reference proteome</keyword>
<dbReference type="SMR" id="D2RFY6"/>
<evidence type="ECO:0000313" key="6">
    <source>
        <dbReference type="Proteomes" id="UP000001901"/>
    </source>
</evidence>
<dbReference type="InterPro" id="IPR006067">
    <property type="entry name" value="NO2/SO3_Rdtase_4Fe4S_dom"/>
</dbReference>
<feature type="domain" description="4Fe-4S ferredoxin-type" evidence="4">
    <location>
        <begin position="291"/>
        <end position="319"/>
    </location>
</feature>
<dbReference type="Proteomes" id="UP000001901">
    <property type="component" value="Chromosome"/>
</dbReference>
<dbReference type="InterPro" id="IPR011806">
    <property type="entry name" value="DsrA"/>
</dbReference>
<dbReference type="PaxDb" id="572546-Arcpr_0139"/>
<evidence type="ECO:0000313" key="5">
    <source>
        <dbReference type="EMBL" id="ADB57211.1"/>
    </source>
</evidence>
<dbReference type="SUPFAM" id="SSF54862">
    <property type="entry name" value="4Fe-4S ferredoxins"/>
    <property type="match status" value="1"/>
</dbReference>
<dbReference type="InterPro" id="IPR017896">
    <property type="entry name" value="4Fe4S_Fe-S-bd"/>
</dbReference>
<dbReference type="Pfam" id="PF01077">
    <property type="entry name" value="NIR_SIR"/>
    <property type="match status" value="1"/>
</dbReference>
<dbReference type="InterPro" id="IPR045854">
    <property type="entry name" value="NO2/SO3_Rdtase_4Fe4S_sf"/>
</dbReference>
<dbReference type="InterPro" id="IPR036136">
    <property type="entry name" value="Nit/Sulf_reduc_fer-like_dom_sf"/>
</dbReference>
<dbReference type="Gene3D" id="3.30.70.2500">
    <property type="match status" value="1"/>
</dbReference>
<dbReference type="Gene3D" id="3.30.70.20">
    <property type="match status" value="1"/>
</dbReference>
<sequence length="417" mass="46922">MPVVDGVELPETPLLDELEKGPWPSFVKEIKRAAIEQEKAMKAGKKIKLPGAAKGLLKVLELSYKEKRTHWKHGGIVAVYGYGGGVIGRYCDLEDKVPEVWHFHTMRINMPAGWFYSTKALRAICDAWEKWGSGLTNFHGSTGDIILLGTRTEHLQPMANALAYLEKYGSPAPFDIGGSGSDLRTPSACMGPALCEFACYDTLEACYQFTMRYQDELHRPMWPYKFKIKCAGCPNDCVAAKARSDFAIIGTWKDEIQIDQEAVREYAKAGVDIEKQVVKKCPTGAISWDGNELKIDNKNCIRCMHCINVLPKALKPGKERGATILIGGKAPFLDGAIIGWVAVPFIPADELIDKCCELLEAIWDWWDENGKFRERVGELIWRVGMQEFLKVIGQKADVRMVYAPRNNPFIFWRELQE</sequence>
<dbReference type="RefSeq" id="WP_012939547.1">
    <property type="nucleotide sequence ID" value="NC_013741.1"/>
</dbReference>
<gene>
    <name evidence="5" type="ordered locus">Arcpr_0139</name>
</gene>
<dbReference type="Gene3D" id="3.30.413.10">
    <property type="entry name" value="Sulfite Reductase Hemoprotein, domain 1"/>
    <property type="match status" value="1"/>
</dbReference>
<dbReference type="SUPFAM" id="SSF56014">
    <property type="entry name" value="Nitrite and sulphite reductase 4Fe-4S domain-like"/>
    <property type="match status" value="1"/>
</dbReference>
<dbReference type="AlphaFoldDB" id="D2RFY6"/>
<proteinExistence type="predicted"/>
<dbReference type="EC" id="1.8.99.3" evidence="5"/>
<protein>
    <submittedName>
        <fullName evidence="5">Sulfite reductase, dissimilatory-type alpha subunit</fullName>
        <ecNumber evidence="5">1.8.99.3</ecNumber>
    </submittedName>
</protein>
<dbReference type="HOGENOM" id="CLU_660112_0_0_2"/>
<evidence type="ECO:0000256" key="3">
    <source>
        <dbReference type="ARBA" id="ARBA00023014"/>
    </source>
</evidence>
<dbReference type="GO" id="GO:0018551">
    <property type="term" value="F:dissimilatory sulfite reductase (NADH) activity"/>
    <property type="evidence" value="ECO:0007669"/>
    <property type="project" value="InterPro"/>
</dbReference>
<dbReference type="EMBL" id="CP001857">
    <property type="protein sequence ID" value="ADB57211.1"/>
    <property type="molecule type" value="Genomic_DNA"/>
</dbReference>
<keyword evidence="3" id="KW-0411">Iron-sulfur</keyword>
<dbReference type="Gene3D" id="6.10.140.1420">
    <property type="match status" value="1"/>
</dbReference>
<dbReference type="OrthoDB" id="15347at2157"/>
<dbReference type="GeneID" id="8738788"/>
<dbReference type="SUPFAM" id="SSF55124">
    <property type="entry name" value="Nitrite/Sulfite reductase N-terminal domain-like"/>
    <property type="match status" value="1"/>
</dbReference>
<keyword evidence="1" id="KW-0479">Metal-binding</keyword>
<dbReference type="GO" id="GO:0046872">
    <property type="term" value="F:metal ion binding"/>
    <property type="evidence" value="ECO:0007669"/>
    <property type="project" value="UniProtKB-KW"/>
</dbReference>
<dbReference type="STRING" id="572546.Arcpr_0139"/>
<evidence type="ECO:0000256" key="1">
    <source>
        <dbReference type="ARBA" id="ARBA00022723"/>
    </source>
</evidence>
<evidence type="ECO:0000256" key="2">
    <source>
        <dbReference type="ARBA" id="ARBA00023004"/>
    </source>
</evidence>
<dbReference type="GO" id="GO:0051539">
    <property type="term" value="F:4 iron, 4 sulfur cluster binding"/>
    <property type="evidence" value="ECO:0007669"/>
    <property type="project" value="InterPro"/>
</dbReference>
<evidence type="ECO:0000259" key="4">
    <source>
        <dbReference type="PROSITE" id="PS51379"/>
    </source>
</evidence>
<dbReference type="KEGG" id="apo:Arcpr_0139"/>
<keyword evidence="5" id="KW-0560">Oxidoreductase</keyword>
<dbReference type="GO" id="GO:0020037">
    <property type="term" value="F:heme binding"/>
    <property type="evidence" value="ECO:0007669"/>
    <property type="project" value="InterPro"/>
</dbReference>
<dbReference type="NCBIfam" id="TIGR02064">
    <property type="entry name" value="dsrA"/>
    <property type="match status" value="1"/>
</dbReference>
<dbReference type="PROSITE" id="PS51379">
    <property type="entry name" value="4FE4S_FER_2"/>
    <property type="match status" value="1"/>
</dbReference>
<keyword evidence="2" id="KW-0408">Iron</keyword>
<reference evidence="5 6" key="1">
    <citation type="journal article" date="2010" name="Stand. Genomic Sci.">
        <title>Complete genome sequence of Archaeoglobus profundus type strain (AV18).</title>
        <authorList>
            <person name="von Jan M."/>
            <person name="Lapidus A."/>
            <person name="Del Rio T.G."/>
            <person name="Copeland A."/>
            <person name="Tice H."/>
            <person name="Cheng J.F."/>
            <person name="Lucas S."/>
            <person name="Chen F."/>
            <person name="Nolan M."/>
            <person name="Goodwin L."/>
            <person name="Han C."/>
            <person name="Pitluck S."/>
            <person name="Liolios K."/>
            <person name="Ivanova N."/>
            <person name="Mavromatis K."/>
            <person name="Ovchinnikova G."/>
            <person name="Chertkov O."/>
            <person name="Pati A."/>
            <person name="Chen A."/>
            <person name="Palaniappan K."/>
            <person name="Land M."/>
            <person name="Hauser L."/>
            <person name="Chang Y.J."/>
            <person name="Jeffries C.D."/>
            <person name="Saunders E."/>
            <person name="Brettin T."/>
            <person name="Detter J.C."/>
            <person name="Chain P."/>
            <person name="Eichinger K."/>
            <person name="Huber H."/>
            <person name="Spring S."/>
            <person name="Rohde M."/>
            <person name="Goker M."/>
            <person name="Wirth R."/>
            <person name="Woyke T."/>
            <person name="Bristow J."/>
            <person name="Eisen J.A."/>
            <person name="Markowitz V."/>
            <person name="Hugenholtz P."/>
            <person name="Kyrpides N.C."/>
            <person name="Klenk H.P."/>
        </authorList>
    </citation>
    <scope>NUCLEOTIDE SEQUENCE [LARGE SCALE GENOMIC DNA]</scope>
    <source>
        <strain evidence="6">DSM 5631 / JCM 9629 / NBRC 100127 / Av18</strain>
    </source>
</reference>
<organism evidence="5 6">
    <name type="scientific">Archaeoglobus profundus (strain DSM 5631 / JCM 9629 / NBRC 100127 / Av18)</name>
    <dbReference type="NCBI Taxonomy" id="572546"/>
    <lineage>
        <taxon>Archaea</taxon>
        <taxon>Methanobacteriati</taxon>
        <taxon>Methanobacteriota</taxon>
        <taxon>Archaeoglobi</taxon>
        <taxon>Archaeoglobales</taxon>
        <taxon>Archaeoglobaceae</taxon>
        <taxon>Archaeoglobus</taxon>
    </lineage>
</organism>
<dbReference type="eggNOG" id="arCOG02057">
    <property type="taxonomic scope" value="Archaea"/>
</dbReference>
<name>D2RFY6_ARCPA</name>